<feature type="domain" description="Sfi1 spindle body" evidence="2">
    <location>
        <begin position="270"/>
        <end position="832"/>
    </location>
</feature>
<feature type="region of interest" description="Disordered" evidence="1">
    <location>
        <begin position="1017"/>
        <end position="1036"/>
    </location>
</feature>
<evidence type="ECO:0000313" key="4">
    <source>
        <dbReference type="Proteomes" id="UP000799439"/>
    </source>
</evidence>
<dbReference type="InterPro" id="IPR013665">
    <property type="entry name" value="Sfi1_dom"/>
</dbReference>
<dbReference type="OrthoDB" id="5215300at2759"/>
<feature type="compositionally biased region" description="Polar residues" evidence="1">
    <location>
        <begin position="982"/>
        <end position="991"/>
    </location>
</feature>
<accession>A0A9P4IYU9</accession>
<evidence type="ECO:0000256" key="1">
    <source>
        <dbReference type="SAM" id="MobiDB-lite"/>
    </source>
</evidence>
<proteinExistence type="predicted"/>
<evidence type="ECO:0000259" key="2">
    <source>
        <dbReference type="Pfam" id="PF08457"/>
    </source>
</evidence>
<dbReference type="Pfam" id="PF08457">
    <property type="entry name" value="Sfi1"/>
    <property type="match status" value="1"/>
</dbReference>
<dbReference type="EMBL" id="ML996091">
    <property type="protein sequence ID" value="KAF2149268.1"/>
    <property type="molecule type" value="Genomic_DNA"/>
</dbReference>
<protein>
    <submittedName>
        <fullName evidence="3">Sfi1-domain-containing protein</fullName>
    </submittedName>
</protein>
<organism evidence="3 4">
    <name type="scientific">Myriangium duriaei CBS 260.36</name>
    <dbReference type="NCBI Taxonomy" id="1168546"/>
    <lineage>
        <taxon>Eukaryota</taxon>
        <taxon>Fungi</taxon>
        <taxon>Dikarya</taxon>
        <taxon>Ascomycota</taxon>
        <taxon>Pezizomycotina</taxon>
        <taxon>Dothideomycetes</taxon>
        <taxon>Dothideomycetidae</taxon>
        <taxon>Myriangiales</taxon>
        <taxon>Myriangiaceae</taxon>
        <taxon>Myriangium</taxon>
    </lineage>
</organism>
<sequence>MPTSSTLDVLPQLDDNDVNLLYEIVYLAQQSGGRPIRALFDACEGILQQGHADPEHHSRCFRFLFHASTDLARDGTSGLLKRFRALLASAGIQLQLEGEEDVSVRELPDIQDIPGPGLEHAVQSELGQRERRRASFNDSNLDTTWISGDRIVPDGALENARSRQSSHDIVQSNFVPKSRRARSTSLIRENERRHPYRLPQQASVEAQVDFHALSEDAESFRYNILAKRYLWLWETKTIQTQQRRQDLLQLAQNHDRRILLKQSFAQLRDAVFDTRYWTQQSRRAGRARDLFLLTKAFTHWAQTTSDEIARTNVAKRHILRTRYFNAWRDITAVNELKCRRVGLRKWFSVWKSKTDTRLSGSAQAISFRDHTLVERTYKTWFWTLCERKAPIWKDSRLKIATLEKLRSACANRTSSNLAADGVRNRALQLDILRKIQNRVSSYSNDEATAAEHRRRHMLSAAFKSVCRRVQFDPRVLQLRRASCKRLQRNALLLWSNAASDARIARQVDQKRILNNAWTTWNDHLRSRTLQIRIDDRVLIQSLYKWVLEERLVLFRRVIDHRQKAAAIQRLNTRLAERRFQLNEATQIFTHNLRTRLMRTALARMHQLSRQYEHNELAAIEFRNARDVPAAFNLWKTRCSDVIQLTRHATQARYYCLASPSIKAWKEATVNAQKRRRREAYAVIRRKIKMNLARRCLEIMLAKVAGCQALQMRSTQMLIDKRLAVCRQYFDIWHAQSDHWQMESSRAEARAAQDRLRDALDAMIFRRAAVMELESQAALIVKDSQDNAAGRMFRKLSDNLFVLRRQSETAQAWHDRKFAQHSKEMIRYWATRASERRTIRIAGDPDSPSKTPMLRASRNSRRGLDTSFDFGSTFRVGELPEYGVGVDATGVSDMSFGASLLPGYLRTPSRRTGRTRARFKSIPERAVGAALPSTNSGILDFGSSVIGSTTPAPLVPGSIVDLEILTPQVTPFQRKLRAGGYAESTTPASIPQNVRAGNRFGTSSRLRDTGRTVRFGDVVEEKESVVGEGTENSPSRR</sequence>
<keyword evidence="4" id="KW-1185">Reference proteome</keyword>
<dbReference type="Proteomes" id="UP000799439">
    <property type="component" value="Unassembled WGS sequence"/>
</dbReference>
<comment type="caution">
    <text evidence="3">The sequence shown here is derived from an EMBL/GenBank/DDBJ whole genome shotgun (WGS) entry which is preliminary data.</text>
</comment>
<dbReference type="AlphaFoldDB" id="A0A9P4IYU9"/>
<gene>
    <name evidence="3" type="ORF">K461DRAFT_323790</name>
</gene>
<feature type="region of interest" description="Disordered" evidence="1">
    <location>
        <begin position="981"/>
        <end position="1004"/>
    </location>
</feature>
<name>A0A9P4IYU9_9PEZI</name>
<reference evidence="3" key="1">
    <citation type="journal article" date="2020" name="Stud. Mycol.">
        <title>101 Dothideomycetes genomes: a test case for predicting lifestyles and emergence of pathogens.</title>
        <authorList>
            <person name="Haridas S."/>
            <person name="Albert R."/>
            <person name="Binder M."/>
            <person name="Bloem J."/>
            <person name="Labutti K."/>
            <person name="Salamov A."/>
            <person name="Andreopoulos B."/>
            <person name="Baker S."/>
            <person name="Barry K."/>
            <person name="Bills G."/>
            <person name="Bluhm B."/>
            <person name="Cannon C."/>
            <person name="Castanera R."/>
            <person name="Culley D."/>
            <person name="Daum C."/>
            <person name="Ezra D."/>
            <person name="Gonzalez J."/>
            <person name="Henrissat B."/>
            <person name="Kuo A."/>
            <person name="Liang C."/>
            <person name="Lipzen A."/>
            <person name="Lutzoni F."/>
            <person name="Magnuson J."/>
            <person name="Mondo S."/>
            <person name="Nolan M."/>
            <person name="Ohm R."/>
            <person name="Pangilinan J."/>
            <person name="Park H.-J."/>
            <person name="Ramirez L."/>
            <person name="Alfaro M."/>
            <person name="Sun H."/>
            <person name="Tritt A."/>
            <person name="Yoshinaga Y."/>
            <person name="Zwiers L.-H."/>
            <person name="Turgeon B."/>
            <person name="Goodwin S."/>
            <person name="Spatafora J."/>
            <person name="Crous P."/>
            <person name="Grigoriev I."/>
        </authorList>
    </citation>
    <scope>NUCLEOTIDE SEQUENCE</scope>
    <source>
        <strain evidence="3">CBS 260.36</strain>
    </source>
</reference>
<evidence type="ECO:0000313" key="3">
    <source>
        <dbReference type="EMBL" id="KAF2149268.1"/>
    </source>
</evidence>